<organism evidence="1 2">
    <name type="scientific">Zarea fungicola</name>
    <dbReference type="NCBI Taxonomy" id="93591"/>
    <lineage>
        <taxon>Eukaryota</taxon>
        <taxon>Fungi</taxon>
        <taxon>Dikarya</taxon>
        <taxon>Ascomycota</taxon>
        <taxon>Pezizomycotina</taxon>
        <taxon>Sordariomycetes</taxon>
        <taxon>Hypocreomycetidae</taxon>
        <taxon>Hypocreales</taxon>
        <taxon>Cordycipitaceae</taxon>
        <taxon>Zarea</taxon>
    </lineage>
</organism>
<evidence type="ECO:0000313" key="2">
    <source>
        <dbReference type="Proteomes" id="UP001143910"/>
    </source>
</evidence>
<keyword evidence="2" id="KW-1185">Reference proteome</keyword>
<sequence length="367" mass="40171">MKIDILACFLVLSLTAVAKRSYSEQPDESLTQQTTDRPNKRWDDQWGFAGISTFAHLEYTSCLTKPSESFDIAIVGAPFDTTVGYRPGARFGPRAIRQASGRQSPSRGFNARAGINPYRSWAKIIDCGDIPITPFDNNIAQEQMTQAFIELGQHKAASAMAMKPRLITLGGDHSIALPALRALKKIYGSPIQVLHFDAHLDTWHPLAYPSYWGATPFNHGSMFWMAYQEGLLHNSSTRPSVHAGLRCRLGGDDWGDHSSDSSQNWIRISADEIDISGTDAIVETVMKHLGTENPVYLSIDIDVLDPAFAPGTGTPEVGGWSSRELIRILRGIENLNLVGADIVEVSPAYQGAGEETSFAAAHAKDEL</sequence>
<evidence type="ECO:0000313" key="1">
    <source>
        <dbReference type="EMBL" id="KAJ2980683.1"/>
    </source>
</evidence>
<dbReference type="EMBL" id="JANJQO010000180">
    <property type="protein sequence ID" value="KAJ2980683.1"/>
    <property type="molecule type" value="Genomic_DNA"/>
</dbReference>
<name>A0ACC1NNL6_9HYPO</name>
<reference evidence="1" key="1">
    <citation type="submission" date="2022-08" db="EMBL/GenBank/DDBJ databases">
        <title>Genome Sequence of Lecanicillium fungicola.</title>
        <authorList>
            <person name="Buettner E."/>
        </authorList>
    </citation>
    <scope>NUCLEOTIDE SEQUENCE</scope>
    <source>
        <strain evidence="1">Babe33</strain>
    </source>
</reference>
<dbReference type="Proteomes" id="UP001143910">
    <property type="component" value="Unassembled WGS sequence"/>
</dbReference>
<gene>
    <name evidence="1" type="ORF">NQ176_g2490</name>
</gene>
<accession>A0ACC1NNL6</accession>
<comment type="caution">
    <text evidence="1">The sequence shown here is derived from an EMBL/GenBank/DDBJ whole genome shotgun (WGS) entry which is preliminary data.</text>
</comment>
<proteinExistence type="predicted"/>
<protein>
    <submittedName>
        <fullName evidence="1">Uncharacterized protein</fullName>
    </submittedName>
</protein>